<dbReference type="AlphaFoldDB" id="A0A1H8QV60"/>
<dbReference type="SUPFAM" id="SSF53448">
    <property type="entry name" value="Nucleotide-diphospho-sugar transferases"/>
    <property type="match status" value="1"/>
</dbReference>
<keyword evidence="2" id="KW-0548">Nucleotidyltransferase</keyword>
<dbReference type="PANTHER" id="PTHR43584">
    <property type="entry name" value="NUCLEOTIDYL TRANSFERASE"/>
    <property type="match status" value="1"/>
</dbReference>
<dbReference type="RefSeq" id="WP_171909797.1">
    <property type="nucleotide sequence ID" value="NZ_FOEG01000001.1"/>
</dbReference>
<dbReference type="GO" id="GO:0016779">
    <property type="term" value="F:nucleotidyltransferase activity"/>
    <property type="evidence" value="ECO:0007669"/>
    <property type="project" value="UniProtKB-KW"/>
</dbReference>
<dbReference type="STRING" id="406100.SAMN04488052_101810"/>
<proteinExistence type="predicted"/>
<feature type="domain" description="MobA-like NTP transferase" evidence="4">
    <location>
        <begin position="3"/>
        <end position="118"/>
    </location>
</feature>
<evidence type="ECO:0000256" key="2">
    <source>
        <dbReference type="ARBA" id="ARBA00022695"/>
    </source>
</evidence>
<evidence type="ECO:0000256" key="3">
    <source>
        <dbReference type="ARBA" id="ARBA00022842"/>
    </source>
</evidence>
<dbReference type="PANTHER" id="PTHR43584:SF5">
    <property type="entry name" value="PROTEIN LICC"/>
    <property type="match status" value="1"/>
</dbReference>
<dbReference type="Pfam" id="PF12804">
    <property type="entry name" value="NTP_transf_3"/>
    <property type="match status" value="1"/>
</dbReference>
<evidence type="ECO:0000313" key="6">
    <source>
        <dbReference type="Proteomes" id="UP000199657"/>
    </source>
</evidence>
<dbReference type="Gene3D" id="3.90.550.10">
    <property type="entry name" value="Spore Coat Polysaccharide Biosynthesis Protein SpsA, Chain A"/>
    <property type="match status" value="1"/>
</dbReference>
<sequence>MQAIIMAAGRGTRISKDIGGVPKCTLRLGDVPLIRHTVLWMLAHGINVTVVVGYEGDAVRRELDDLPIEFVVNPFYDVTNSIASLWFARESLTKGGDVVLMNGDVFADESILEMTLAEQRTPVMLVDTRRTLEGDFFFGFGEDNILRRFGKNLPPAERAGEYVGVAKIDKAHVPGFARKLDELIHEQRHDAWWEDVLYSTTAAGGVVYVRDVGNCFWSEVDHIGDYRALRYRFGEYATS</sequence>
<dbReference type="InterPro" id="IPR025877">
    <property type="entry name" value="MobA-like_NTP_Trfase"/>
</dbReference>
<organism evidence="5 6">
    <name type="scientific">Aquisalimonas asiatica</name>
    <dbReference type="NCBI Taxonomy" id="406100"/>
    <lineage>
        <taxon>Bacteria</taxon>
        <taxon>Pseudomonadati</taxon>
        <taxon>Pseudomonadota</taxon>
        <taxon>Gammaproteobacteria</taxon>
        <taxon>Chromatiales</taxon>
        <taxon>Ectothiorhodospiraceae</taxon>
        <taxon>Aquisalimonas</taxon>
    </lineage>
</organism>
<name>A0A1H8QV60_9GAMM</name>
<evidence type="ECO:0000256" key="1">
    <source>
        <dbReference type="ARBA" id="ARBA00022679"/>
    </source>
</evidence>
<keyword evidence="3" id="KW-0460">Magnesium</keyword>
<dbReference type="Proteomes" id="UP000199657">
    <property type="component" value="Unassembled WGS sequence"/>
</dbReference>
<protein>
    <submittedName>
        <fullName evidence="5">Choline kinase</fullName>
    </submittedName>
</protein>
<evidence type="ECO:0000259" key="4">
    <source>
        <dbReference type="Pfam" id="PF12804"/>
    </source>
</evidence>
<dbReference type="InterPro" id="IPR050065">
    <property type="entry name" value="GlmU-like"/>
</dbReference>
<gene>
    <name evidence="5" type="ORF">SAMN04488052_101810</name>
</gene>
<keyword evidence="6" id="KW-1185">Reference proteome</keyword>
<dbReference type="CDD" id="cd02523">
    <property type="entry name" value="PC_cytidylyltransferase"/>
    <property type="match status" value="1"/>
</dbReference>
<keyword evidence="1" id="KW-0808">Transferase</keyword>
<dbReference type="EMBL" id="FOEG01000001">
    <property type="protein sequence ID" value="SEO58075.1"/>
    <property type="molecule type" value="Genomic_DNA"/>
</dbReference>
<accession>A0A1H8QV60</accession>
<reference evidence="5 6" key="1">
    <citation type="submission" date="2016-10" db="EMBL/GenBank/DDBJ databases">
        <authorList>
            <person name="de Groot N.N."/>
        </authorList>
    </citation>
    <scope>NUCLEOTIDE SEQUENCE [LARGE SCALE GENOMIC DNA]</scope>
    <source>
        <strain evidence="5 6">CGMCC 1.6291</strain>
    </source>
</reference>
<keyword evidence="5" id="KW-0418">Kinase</keyword>
<evidence type="ECO:0000313" key="5">
    <source>
        <dbReference type="EMBL" id="SEO58075.1"/>
    </source>
</evidence>
<dbReference type="InterPro" id="IPR029044">
    <property type="entry name" value="Nucleotide-diphossugar_trans"/>
</dbReference>
<dbReference type="GO" id="GO:0016301">
    <property type="term" value="F:kinase activity"/>
    <property type="evidence" value="ECO:0007669"/>
    <property type="project" value="UniProtKB-KW"/>
</dbReference>